<keyword evidence="2" id="KW-0472">Membrane</keyword>
<gene>
    <name evidence="4" type="ORF">L207DRAFT_55993</name>
</gene>
<dbReference type="InterPro" id="IPR013094">
    <property type="entry name" value="AB_hydrolase_3"/>
</dbReference>
<dbReference type="InterPro" id="IPR050300">
    <property type="entry name" value="GDXG_lipolytic_enzyme"/>
</dbReference>
<dbReference type="AlphaFoldDB" id="A0A2J6RL70"/>
<dbReference type="OrthoDB" id="408631at2759"/>
<evidence type="ECO:0000256" key="2">
    <source>
        <dbReference type="SAM" id="Phobius"/>
    </source>
</evidence>
<dbReference type="PANTHER" id="PTHR48081">
    <property type="entry name" value="AB HYDROLASE SUPERFAMILY PROTEIN C4A8.06C"/>
    <property type="match status" value="1"/>
</dbReference>
<feature type="transmembrane region" description="Helical" evidence="2">
    <location>
        <begin position="26"/>
        <end position="47"/>
    </location>
</feature>
<reference evidence="4 5" key="1">
    <citation type="submission" date="2016-04" db="EMBL/GenBank/DDBJ databases">
        <title>A degradative enzymes factory behind the ericoid mycorrhizal symbiosis.</title>
        <authorList>
            <consortium name="DOE Joint Genome Institute"/>
            <person name="Martino E."/>
            <person name="Morin E."/>
            <person name="Grelet G."/>
            <person name="Kuo A."/>
            <person name="Kohler A."/>
            <person name="Daghino S."/>
            <person name="Barry K."/>
            <person name="Choi C."/>
            <person name="Cichocki N."/>
            <person name="Clum A."/>
            <person name="Copeland A."/>
            <person name="Hainaut M."/>
            <person name="Haridas S."/>
            <person name="Labutti K."/>
            <person name="Lindquist E."/>
            <person name="Lipzen A."/>
            <person name="Khouja H.-R."/>
            <person name="Murat C."/>
            <person name="Ohm R."/>
            <person name="Olson A."/>
            <person name="Spatafora J."/>
            <person name="Veneault-Fourrey C."/>
            <person name="Henrissat B."/>
            <person name="Grigoriev I."/>
            <person name="Martin F."/>
            <person name="Perotto S."/>
        </authorList>
    </citation>
    <scope>NUCLEOTIDE SEQUENCE [LARGE SCALE GENOMIC DNA]</scope>
    <source>
        <strain evidence="4 5">F</strain>
    </source>
</reference>
<evidence type="ECO:0000313" key="4">
    <source>
        <dbReference type="EMBL" id="PMD39251.1"/>
    </source>
</evidence>
<dbReference type="STRING" id="1149755.A0A2J6RL70"/>
<feature type="domain" description="Alpha/beta hydrolase fold-3" evidence="3">
    <location>
        <begin position="93"/>
        <end position="281"/>
    </location>
</feature>
<keyword evidence="5" id="KW-1185">Reference proteome</keyword>
<evidence type="ECO:0000256" key="1">
    <source>
        <dbReference type="ARBA" id="ARBA00022801"/>
    </source>
</evidence>
<dbReference type="Gene3D" id="3.40.50.1820">
    <property type="entry name" value="alpha/beta hydrolase"/>
    <property type="match status" value="1"/>
</dbReference>
<keyword evidence="2" id="KW-1133">Transmembrane helix</keyword>
<dbReference type="Pfam" id="PF07859">
    <property type="entry name" value="Abhydrolase_3"/>
    <property type="match status" value="1"/>
</dbReference>
<sequence length="350" mass="39023">MSASEASPLLESSSDTDKLISDPPAYYLRIAYFIGVWAFKAIFTLGLGAKRLLFPRPPNLLHPEPKTYPIRPTLKSLVYRPQDSGDEPLPVYLNCHGGGWAVADPAADEEACSFLARNFNILVVSVDYHKSPKWKFPFAVEDIAAIADALLNDKSLNIDTSKVAMGGFSAGANLAFAACQLPVLKGRVHALVGFCPVLNQNEKLEEKLARRPKDAGTDGLESSARFLDWAYVPYGTNRNDPLLSPGLAKKEDLPRWAYLVGAEYDCLCYEAHRLAERLADPEAERKSIPDISTGEGWSQASIRWECAKRQIHAFTHVAEWTSKKEKERVKMVDELYHRVGTWLKEEVWTG</sequence>
<protein>
    <submittedName>
        <fullName evidence="4">Alpha/beta-hydrolase</fullName>
    </submittedName>
</protein>
<keyword evidence="2" id="KW-0812">Transmembrane</keyword>
<organism evidence="4 5">
    <name type="scientific">Hyaloscypha variabilis (strain UAMH 11265 / GT02V1 / F)</name>
    <name type="common">Meliniomyces variabilis</name>
    <dbReference type="NCBI Taxonomy" id="1149755"/>
    <lineage>
        <taxon>Eukaryota</taxon>
        <taxon>Fungi</taxon>
        <taxon>Dikarya</taxon>
        <taxon>Ascomycota</taxon>
        <taxon>Pezizomycotina</taxon>
        <taxon>Leotiomycetes</taxon>
        <taxon>Helotiales</taxon>
        <taxon>Hyaloscyphaceae</taxon>
        <taxon>Hyaloscypha</taxon>
        <taxon>Hyaloscypha variabilis</taxon>
    </lineage>
</organism>
<dbReference type="PANTHER" id="PTHR48081:SF8">
    <property type="entry name" value="ALPHA_BETA HYDROLASE FOLD-3 DOMAIN-CONTAINING PROTEIN-RELATED"/>
    <property type="match status" value="1"/>
</dbReference>
<dbReference type="Proteomes" id="UP000235786">
    <property type="component" value="Unassembled WGS sequence"/>
</dbReference>
<dbReference type="GO" id="GO:0016787">
    <property type="term" value="F:hydrolase activity"/>
    <property type="evidence" value="ECO:0007669"/>
    <property type="project" value="UniProtKB-KW"/>
</dbReference>
<dbReference type="InterPro" id="IPR029058">
    <property type="entry name" value="AB_hydrolase_fold"/>
</dbReference>
<keyword evidence="1 4" id="KW-0378">Hydrolase</keyword>
<evidence type="ECO:0000313" key="5">
    <source>
        <dbReference type="Proteomes" id="UP000235786"/>
    </source>
</evidence>
<dbReference type="EMBL" id="KZ613947">
    <property type="protein sequence ID" value="PMD39251.1"/>
    <property type="molecule type" value="Genomic_DNA"/>
</dbReference>
<name>A0A2J6RL70_HYAVF</name>
<dbReference type="SUPFAM" id="SSF53474">
    <property type="entry name" value="alpha/beta-Hydrolases"/>
    <property type="match status" value="1"/>
</dbReference>
<evidence type="ECO:0000259" key="3">
    <source>
        <dbReference type="Pfam" id="PF07859"/>
    </source>
</evidence>
<proteinExistence type="predicted"/>
<accession>A0A2J6RL70</accession>